<comment type="caution">
    <text evidence="1">The sequence shown here is derived from an EMBL/GenBank/DDBJ whole genome shotgun (WGS) entry which is preliminary data.</text>
</comment>
<keyword evidence="2" id="KW-1185">Reference proteome</keyword>
<name>A0ABQ1ZD55_9BACL</name>
<sequence length="58" mass="6368">MVLSLSSDFFLHRSWRWKSDAKLAHAAPSSLSLLVPHGAGCNISVRLALLSLVQRAPR</sequence>
<dbReference type="EMBL" id="BMFU01000003">
    <property type="protein sequence ID" value="GGH56843.1"/>
    <property type="molecule type" value="Genomic_DNA"/>
</dbReference>
<evidence type="ECO:0000313" key="2">
    <source>
        <dbReference type="Proteomes" id="UP000652153"/>
    </source>
</evidence>
<dbReference type="Proteomes" id="UP000652153">
    <property type="component" value="Unassembled WGS sequence"/>
</dbReference>
<accession>A0ABQ1ZD55</accession>
<reference evidence="2" key="1">
    <citation type="journal article" date="2019" name="Int. J. Syst. Evol. Microbiol.">
        <title>The Global Catalogue of Microorganisms (GCM) 10K type strain sequencing project: providing services to taxonomists for standard genome sequencing and annotation.</title>
        <authorList>
            <consortium name="The Broad Institute Genomics Platform"/>
            <consortium name="The Broad Institute Genome Sequencing Center for Infectious Disease"/>
            <person name="Wu L."/>
            <person name="Ma J."/>
        </authorList>
    </citation>
    <scope>NUCLEOTIDE SEQUENCE [LARGE SCALE GENOMIC DNA]</scope>
    <source>
        <strain evidence="2">CGMCC 1.12770</strain>
    </source>
</reference>
<gene>
    <name evidence="1" type="ORF">GCM10008014_27890</name>
</gene>
<evidence type="ECO:0000313" key="1">
    <source>
        <dbReference type="EMBL" id="GGH56843.1"/>
    </source>
</evidence>
<proteinExistence type="predicted"/>
<protein>
    <submittedName>
        <fullName evidence="1">Uncharacterized protein</fullName>
    </submittedName>
</protein>
<organism evidence="1 2">
    <name type="scientific">Paenibacillus silvae</name>
    <dbReference type="NCBI Taxonomy" id="1325358"/>
    <lineage>
        <taxon>Bacteria</taxon>
        <taxon>Bacillati</taxon>
        <taxon>Bacillota</taxon>
        <taxon>Bacilli</taxon>
        <taxon>Bacillales</taxon>
        <taxon>Paenibacillaceae</taxon>
        <taxon>Paenibacillus</taxon>
    </lineage>
</organism>